<evidence type="ECO:0000313" key="9">
    <source>
        <dbReference type="Proteomes" id="UP000054092"/>
    </source>
</evidence>
<dbReference type="PANTHER" id="PTHR33406">
    <property type="entry name" value="MEMBRANE PROTEIN MJ1562-RELATED"/>
    <property type="match status" value="1"/>
</dbReference>
<accession>A0A117M374</accession>
<feature type="transmembrane region" description="Helical" evidence="6">
    <location>
        <begin position="714"/>
        <end position="735"/>
    </location>
</feature>
<feature type="domain" description="SSD" evidence="7">
    <location>
        <begin position="291"/>
        <end position="410"/>
    </location>
</feature>
<comment type="caution">
    <text evidence="8">The sequence shown here is derived from an EMBL/GenBank/DDBJ whole genome shotgun (WGS) entry which is preliminary data.</text>
</comment>
<dbReference type="GO" id="GO:0005886">
    <property type="term" value="C:plasma membrane"/>
    <property type="evidence" value="ECO:0007669"/>
    <property type="project" value="UniProtKB-SubCell"/>
</dbReference>
<name>A0A117M374_9BACT</name>
<evidence type="ECO:0000256" key="5">
    <source>
        <dbReference type="ARBA" id="ARBA00023136"/>
    </source>
</evidence>
<keyword evidence="5 6" id="KW-0472">Membrane</keyword>
<feature type="transmembrane region" description="Helical" evidence="6">
    <location>
        <begin position="778"/>
        <end position="800"/>
    </location>
</feature>
<feature type="transmembrane region" description="Helical" evidence="6">
    <location>
        <begin position="691"/>
        <end position="708"/>
    </location>
</feature>
<feature type="transmembrane region" description="Helical" evidence="6">
    <location>
        <begin position="20"/>
        <end position="38"/>
    </location>
</feature>
<evidence type="ECO:0000256" key="6">
    <source>
        <dbReference type="SAM" id="Phobius"/>
    </source>
</evidence>
<gene>
    <name evidence="8" type="ORF">XD94_0296</name>
</gene>
<proteinExistence type="predicted"/>
<dbReference type="InterPro" id="IPR050545">
    <property type="entry name" value="Mycobact_MmpL"/>
</dbReference>
<feature type="transmembrane region" description="Helical" evidence="6">
    <location>
        <begin position="755"/>
        <end position="772"/>
    </location>
</feature>
<dbReference type="Proteomes" id="UP000054092">
    <property type="component" value="Unassembled WGS sequence"/>
</dbReference>
<feature type="transmembrane region" description="Helical" evidence="6">
    <location>
        <begin position="387"/>
        <end position="413"/>
    </location>
</feature>
<evidence type="ECO:0000256" key="2">
    <source>
        <dbReference type="ARBA" id="ARBA00022475"/>
    </source>
</evidence>
<feature type="transmembrane region" description="Helical" evidence="6">
    <location>
        <begin position="360"/>
        <end position="381"/>
    </location>
</feature>
<sequence>MTESDYLLQRLSEFVVRHRAAVVVFFVILGAFGAYLSLKLNIDSDLLKILPQDDPVVKQYNRFINGDTSGDVTYIVLQTQDKTEKGIENLISAARGIYEGSNEFRSIESFVRFDLMSDLGPLGLLMVDPGQLSSIRNRDQDLSRTVQRLVNYDFSAIRSLGQMLLGFEDLKGLVANEPEGEDFFSFIRLPESIPVNDPMVLVMGIRLDGPSSDVSYVKRVIPALREWLDGVCGVHGVTYGMAGDHFGTYDSHRQVNDDFMLTTVLSLAGISLLFFIAYSSWKVTLCVFSSLAISMFITLGLAYVIFGSLNIITTFVTAITLGLGIDYGIHMITRLSDGANREKNPVTLLYSSYKALIKPLSASMITTALVFMILAVISSPAIRELGILSAIGIVVFFIVMTVYLPAISIMTVINPGKKANIHLLDRFFLRISKVILKFGVVFGGVVFMLILMLSYLGLNNIRSFSYTPPGLMSTDSEQIAVPSLIERTFGGSIINTVPFILPDIDSLRRAHEEIDQNPNFKSSFSILSVIEGGEGDYINQMQQVTREINALRDSPLIEAVFKKANYYDFVVELLDRAESIEGSNDLIDLATEVIPESLRDQLLYEAANGETYFVMNSEPLSIIYRNNVIKIIYDSLSPELRASFGGYPKVFHYLMDLVRIISLPICLVAFVAIFVVVSIERKSIIDGLKTLVLMVGILMSMFGLMEMMGIETTFVTVISAPLIIGIGVDSLVYVIHSSREKKNTELARTLKSITMSSATTMLTFFSFIFARGKLLSTFGVSLGFGVLVALVVATFLVPVLPWNSKKKIGG</sequence>
<evidence type="ECO:0000256" key="1">
    <source>
        <dbReference type="ARBA" id="ARBA00004651"/>
    </source>
</evidence>
<dbReference type="PANTHER" id="PTHR33406:SF13">
    <property type="entry name" value="MEMBRANE PROTEIN YDFJ"/>
    <property type="match status" value="1"/>
</dbReference>
<dbReference type="InterPro" id="IPR000731">
    <property type="entry name" value="SSD"/>
</dbReference>
<dbReference type="Pfam" id="PF03176">
    <property type="entry name" value="MMPL"/>
    <property type="match status" value="2"/>
</dbReference>
<feature type="transmembrane region" description="Helical" evidence="6">
    <location>
        <begin position="311"/>
        <end position="329"/>
    </location>
</feature>
<evidence type="ECO:0000256" key="3">
    <source>
        <dbReference type="ARBA" id="ARBA00022692"/>
    </source>
</evidence>
<evidence type="ECO:0000259" key="7">
    <source>
        <dbReference type="PROSITE" id="PS50156"/>
    </source>
</evidence>
<dbReference type="EMBL" id="LGGP01000030">
    <property type="protein sequence ID" value="KUK81850.1"/>
    <property type="molecule type" value="Genomic_DNA"/>
</dbReference>
<feature type="transmembrane region" description="Helical" evidence="6">
    <location>
        <begin position="434"/>
        <end position="458"/>
    </location>
</feature>
<dbReference type="InterPro" id="IPR004869">
    <property type="entry name" value="MMPL_dom"/>
</dbReference>
<feature type="transmembrane region" description="Helical" evidence="6">
    <location>
        <begin position="285"/>
        <end position="305"/>
    </location>
</feature>
<evidence type="ECO:0000256" key="4">
    <source>
        <dbReference type="ARBA" id="ARBA00022989"/>
    </source>
</evidence>
<keyword evidence="3 6" id="KW-0812">Transmembrane</keyword>
<reference evidence="9" key="1">
    <citation type="journal article" date="2015" name="MBio">
        <title>Genome-Resolved Metagenomic Analysis Reveals Roles for Candidate Phyla and Other Microbial Community Members in Biogeochemical Transformations in Oil Reservoirs.</title>
        <authorList>
            <person name="Hu P."/>
            <person name="Tom L."/>
            <person name="Singh A."/>
            <person name="Thomas B.C."/>
            <person name="Baker B.J."/>
            <person name="Piceno Y.M."/>
            <person name="Andersen G.L."/>
            <person name="Banfield J.F."/>
        </authorList>
    </citation>
    <scope>NUCLEOTIDE SEQUENCE [LARGE SCALE GENOMIC DNA]</scope>
</reference>
<feature type="transmembrane region" description="Helical" evidence="6">
    <location>
        <begin position="259"/>
        <end position="278"/>
    </location>
</feature>
<keyword evidence="4 6" id="KW-1133">Transmembrane helix</keyword>
<dbReference type="PROSITE" id="PS50156">
    <property type="entry name" value="SSD"/>
    <property type="match status" value="1"/>
</dbReference>
<dbReference type="Gene3D" id="1.20.1640.10">
    <property type="entry name" value="Multidrug efflux transporter AcrB transmembrane domain"/>
    <property type="match status" value="2"/>
</dbReference>
<dbReference type="AlphaFoldDB" id="A0A117M374"/>
<evidence type="ECO:0000313" key="8">
    <source>
        <dbReference type="EMBL" id="KUK81850.1"/>
    </source>
</evidence>
<dbReference type="PATRIC" id="fig|1184387.3.peg.609"/>
<organism evidence="8 9">
    <name type="scientific">Mesotoga prima</name>
    <dbReference type="NCBI Taxonomy" id="1184387"/>
    <lineage>
        <taxon>Bacteria</taxon>
        <taxon>Thermotogati</taxon>
        <taxon>Thermotogota</taxon>
        <taxon>Thermotogae</taxon>
        <taxon>Kosmotogales</taxon>
        <taxon>Kosmotogaceae</taxon>
        <taxon>Mesotoga</taxon>
    </lineage>
</organism>
<protein>
    <submittedName>
        <fullName evidence="8">Exporter of the RND superfamily protein-like protein</fullName>
    </submittedName>
</protein>
<comment type="subcellular location">
    <subcellularLocation>
        <location evidence="1">Cell membrane</location>
        <topology evidence="1">Multi-pass membrane protein</topology>
    </subcellularLocation>
</comment>
<keyword evidence="2" id="KW-1003">Cell membrane</keyword>
<dbReference type="SUPFAM" id="SSF82866">
    <property type="entry name" value="Multidrug efflux transporter AcrB transmembrane domain"/>
    <property type="match status" value="2"/>
</dbReference>
<feature type="transmembrane region" description="Helical" evidence="6">
    <location>
        <begin position="657"/>
        <end position="679"/>
    </location>
</feature>